<dbReference type="OMA" id="FSNYTWR"/>
<gene>
    <name evidence="2" type="ORF">HYPSUDRAFT_77676</name>
</gene>
<reference evidence="3" key="1">
    <citation type="submission" date="2014-04" db="EMBL/GenBank/DDBJ databases">
        <title>Evolutionary Origins and Diversification of the Mycorrhizal Mutualists.</title>
        <authorList>
            <consortium name="DOE Joint Genome Institute"/>
            <consortium name="Mycorrhizal Genomics Consortium"/>
            <person name="Kohler A."/>
            <person name="Kuo A."/>
            <person name="Nagy L.G."/>
            <person name="Floudas D."/>
            <person name="Copeland A."/>
            <person name="Barry K.W."/>
            <person name="Cichocki N."/>
            <person name="Veneault-Fourrey C."/>
            <person name="LaButti K."/>
            <person name="Lindquist E.A."/>
            <person name="Lipzen A."/>
            <person name="Lundell T."/>
            <person name="Morin E."/>
            <person name="Murat C."/>
            <person name="Riley R."/>
            <person name="Ohm R."/>
            <person name="Sun H."/>
            <person name="Tunlid A."/>
            <person name="Henrissat B."/>
            <person name="Grigoriev I.V."/>
            <person name="Hibbett D.S."/>
            <person name="Martin F."/>
        </authorList>
    </citation>
    <scope>NUCLEOTIDE SEQUENCE [LARGE SCALE GENOMIC DNA]</scope>
    <source>
        <strain evidence="3">FD-334 SS-4</strain>
    </source>
</reference>
<dbReference type="GO" id="GO:0033925">
    <property type="term" value="F:mannosyl-glycoprotein endo-beta-N-acetylglucosaminidase activity"/>
    <property type="evidence" value="ECO:0007669"/>
    <property type="project" value="UniProtKB-EC"/>
</dbReference>
<dbReference type="Proteomes" id="UP000054270">
    <property type="component" value="Unassembled WGS sequence"/>
</dbReference>
<dbReference type="Gene3D" id="2.60.120.260">
    <property type="entry name" value="Galactose-binding domain-like"/>
    <property type="match status" value="1"/>
</dbReference>
<feature type="domain" description="Cytosolic endo-beta-N-acetylglucosaminidase TIM barrel" evidence="1">
    <location>
        <begin position="73"/>
        <end position="413"/>
    </location>
</feature>
<evidence type="ECO:0000313" key="3">
    <source>
        <dbReference type="Proteomes" id="UP000054270"/>
    </source>
</evidence>
<dbReference type="PANTHER" id="PTHR13246">
    <property type="entry name" value="ENDO BETA N-ACETYLGLUCOSAMINIDASE"/>
    <property type="match status" value="1"/>
</dbReference>
<keyword evidence="2" id="KW-0378">Hydrolase</keyword>
<dbReference type="Gene3D" id="3.20.20.80">
    <property type="entry name" value="Glycosidases"/>
    <property type="match status" value="1"/>
</dbReference>
<evidence type="ECO:0000259" key="1">
    <source>
        <dbReference type="Pfam" id="PF03644"/>
    </source>
</evidence>
<dbReference type="PANTHER" id="PTHR13246:SF1">
    <property type="entry name" value="CYTOSOLIC ENDO-BETA-N-ACETYLGLUCOSAMINIDASE"/>
    <property type="match status" value="1"/>
</dbReference>
<dbReference type="Pfam" id="PF03644">
    <property type="entry name" value="Glyco_hydro_85"/>
    <property type="match status" value="1"/>
</dbReference>
<protein>
    <submittedName>
        <fullName evidence="2">Glycoside hydrolase family 85 protein</fullName>
    </submittedName>
</protein>
<dbReference type="EMBL" id="KN817556">
    <property type="protein sequence ID" value="KJA21601.1"/>
    <property type="molecule type" value="Genomic_DNA"/>
</dbReference>
<organism evidence="2 3">
    <name type="scientific">Hypholoma sublateritium (strain FD-334 SS-4)</name>
    <dbReference type="NCBI Taxonomy" id="945553"/>
    <lineage>
        <taxon>Eukaryota</taxon>
        <taxon>Fungi</taxon>
        <taxon>Dikarya</taxon>
        <taxon>Basidiomycota</taxon>
        <taxon>Agaricomycotina</taxon>
        <taxon>Agaricomycetes</taxon>
        <taxon>Agaricomycetidae</taxon>
        <taxon>Agaricales</taxon>
        <taxon>Agaricineae</taxon>
        <taxon>Strophariaceae</taxon>
        <taxon>Hypholoma</taxon>
    </lineage>
</organism>
<dbReference type="InterPro" id="IPR032979">
    <property type="entry name" value="ENGase"/>
</dbReference>
<dbReference type="AlphaFoldDB" id="A0A0D2NYR3"/>
<dbReference type="OrthoDB" id="284473at2759"/>
<keyword evidence="3" id="KW-1185">Reference proteome</keyword>
<name>A0A0D2NYR3_HYPSF</name>
<evidence type="ECO:0000313" key="2">
    <source>
        <dbReference type="EMBL" id="KJA21601.1"/>
    </source>
</evidence>
<dbReference type="InterPro" id="IPR005201">
    <property type="entry name" value="TIM_ENGase"/>
</dbReference>
<sequence length="765" mass="84954">MPISGTKQPAEFQPLFFKSLKELDEWSPGRAPKRHDGIVKYVPRKPTASALNRGKLLVCHDYKGGYVESLFSRCYTFNFWASCDTFVYFSHQRVTVPPPGWISAAHRQGVKMLGTLIFEGGGEEDCLRLVVGKMPNSKTGQINQTVRTLPVTPYYAKLLAELAKERGFDGYLLNFECPLVGAFEQTRSLAAWITLLQSEILDKVGPHGETVWYDSVVINGRLAWQDRLNSYNLPFFLSSTGLFSNYTWRPDYPSLTAQYFMSLDKTLIDNTPESHSQHTPKTLQDIYMGVDVWGRGSHGGGGFGSYKAITHIAPKSLGLSVALFGQAWSWESEQDKPGWTWNKWWEYDSKLWVGPVAGSGPVHVPEAPRRPGEPECPHGEFLPVASFFPTQPPPDPADLPFHTTFCPGTGLGWFVNGVSVYQSKTGWTDIDKQTTVGDLIWPSPKVFWEDDREDKNPTAISAFYMDDAWNGGNSIQLSISFPSSTNELAAYRPIWIPLQSLSITPRRQYEANAIYKIKGALSDAVETEFALTLKPLAGSQHTDFVCNIISTSSTELTGGWTKLTIQFDTTTTDGRALPPSHLAIGLVVAVLAEDPTHPFKLNFLLGQLNTSAYVPASFNEEDTIALWADYSASAASNGPPTPFSGTLSWDIATFFPPVTAMTITSPEDAVSAWNRQPTIAWFPSFLYFNIYAQLFTDDYNVAPVETARWIGTSGWDGQQCGFDVRPDNLPFAVPPGRKVRFYVRGVTDRGEVMSWGKCAYLDLAG</sequence>
<proteinExistence type="predicted"/>
<dbReference type="GO" id="GO:0005829">
    <property type="term" value="C:cytosol"/>
    <property type="evidence" value="ECO:0007669"/>
    <property type="project" value="UniProtKB-SubCell"/>
</dbReference>
<accession>A0A0D2NYR3</accession>
<dbReference type="STRING" id="945553.A0A0D2NYR3"/>